<accession>A0A7J6GDQ9</accession>
<organism evidence="1 2">
    <name type="scientific">Cannabis sativa</name>
    <name type="common">Hemp</name>
    <name type="synonym">Marijuana</name>
    <dbReference type="NCBI Taxonomy" id="3483"/>
    <lineage>
        <taxon>Eukaryota</taxon>
        <taxon>Viridiplantae</taxon>
        <taxon>Streptophyta</taxon>
        <taxon>Embryophyta</taxon>
        <taxon>Tracheophyta</taxon>
        <taxon>Spermatophyta</taxon>
        <taxon>Magnoliopsida</taxon>
        <taxon>eudicotyledons</taxon>
        <taxon>Gunneridae</taxon>
        <taxon>Pentapetalae</taxon>
        <taxon>rosids</taxon>
        <taxon>fabids</taxon>
        <taxon>Rosales</taxon>
        <taxon>Cannabaceae</taxon>
        <taxon>Cannabis</taxon>
    </lineage>
</organism>
<protein>
    <submittedName>
        <fullName evidence="1">Uncharacterized protein</fullName>
    </submittedName>
</protein>
<name>A0A7J6GDQ9_CANSA</name>
<dbReference type="PANTHER" id="PTHR23420:SF29">
    <property type="entry name" value="ADENOSYLHOMOCYSTEINASE 1"/>
    <property type="match status" value="1"/>
</dbReference>
<dbReference type="EMBL" id="JAATIP010000065">
    <property type="protein sequence ID" value="KAF4380309.1"/>
    <property type="molecule type" value="Genomic_DNA"/>
</dbReference>
<evidence type="ECO:0000313" key="2">
    <source>
        <dbReference type="Proteomes" id="UP000525078"/>
    </source>
</evidence>
<dbReference type="Pfam" id="PF05221">
    <property type="entry name" value="AdoHcyase"/>
    <property type="match status" value="1"/>
</dbReference>
<dbReference type="GO" id="GO:0005829">
    <property type="term" value="C:cytosol"/>
    <property type="evidence" value="ECO:0007669"/>
    <property type="project" value="TreeGrafter"/>
</dbReference>
<dbReference type="AlphaFoldDB" id="A0A7J6GDQ9"/>
<dbReference type="Gene3D" id="3.40.50.1480">
    <property type="entry name" value="Adenosylhomocysteinase-like"/>
    <property type="match status" value="1"/>
</dbReference>
<sequence>MSLSVEKTTAGREYKVRDLSQADFGRLEIELAEVEMPGLVSCRTEFGASQPFKGARITDRCSIETLTTLGAEVRWCSSNIFSTQDQAAAAIARDSAAVFCLERCGCGWGHGVGAGVGLGLAGVSSRDVVVARPLKIQSSNRRAEFPSHSFTTISPLKIVSNLSVTMIRPAAWCWMNCDRSKQATARALGSLDVSNIVINTLRICKILEIETSRDGQGGLLAYIYRKSSMFLSYPSDPHLVDSRPPISPDKIRYITRIGELEA</sequence>
<dbReference type="PROSITE" id="PS00738">
    <property type="entry name" value="ADOHCYASE_1"/>
    <property type="match status" value="1"/>
</dbReference>
<dbReference type="PANTHER" id="PTHR23420">
    <property type="entry name" value="ADENOSYLHOMOCYSTEINASE"/>
    <property type="match status" value="1"/>
</dbReference>
<dbReference type="SUPFAM" id="SSF52283">
    <property type="entry name" value="Formate/glycerate dehydrogenase catalytic domain-like"/>
    <property type="match status" value="1"/>
</dbReference>
<dbReference type="InterPro" id="IPR000043">
    <property type="entry name" value="Adenosylhomocysteinase-like"/>
</dbReference>
<dbReference type="InterPro" id="IPR042172">
    <property type="entry name" value="Adenosylhomocyst_ase-like_sf"/>
</dbReference>
<dbReference type="InterPro" id="IPR020082">
    <property type="entry name" value="S-Ado-L-homoCys_hydrolase_CS"/>
</dbReference>
<reference evidence="1 2" key="1">
    <citation type="journal article" date="2020" name="bioRxiv">
        <title>Sequence and annotation of 42 cannabis genomes reveals extensive copy number variation in cannabinoid synthesis and pathogen resistance genes.</title>
        <authorList>
            <person name="Mckernan K.J."/>
            <person name="Helbert Y."/>
            <person name="Kane L.T."/>
            <person name="Ebling H."/>
            <person name="Zhang L."/>
            <person name="Liu B."/>
            <person name="Eaton Z."/>
            <person name="Mclaughlin S."/>
            <person name="Kingan S."/>
            <person name="Baybayan P."/>
            <person name="Concepcion G."/>
            <person name="Jordan M."/>
            <person name="Riva A."/>
            <person name="Barbazuk W."/>
            <person name="Harkins T."/>
        </authorList>
    </citation>
    <scope>NUCLEOTIDE SEQUENCE [LARGE SCALE GENOMIC DNA]</scope>
    <source>
        <strain evidence="2">cv. Jamaican Lion 4</strain>
        <tissue evidence="1">Leaf</tissue>
    </source>
</reference>
<proteinExistence type="predicted"/>
<comment type="caution">
    <text evidence="1">The sequence shown here is derived from an EMBL/GenBank/DDBJ whole genome shotgun (WGS) entry which is preliminary data.</text>
</comment>
<dbReference type="GO" id="GO:0004013">
    <property type="term" value="F:adenosylhomocysteinase activity"/>
    <property type="evidence" value="ECO:0007669"/>
    <property type="project" value="TreeGrafter"/>
</dbReference>
<evidence type="ECO:0000313" key="1">
    <source>
        <dbReference type="EMBL" id="KAF4380309.1"/>
    </source>
</evidence>
<dbReference type="Proteomes" id="UP000525078">
    <property type="component" value="Unassembled WGS sequence"/>
</dbReference>
<dbReference type="GO" id="GO:0033353">
    <property type="term" value="P:S-adenosylmethionine cycle"/>
    <property type="evidence" value="ECO:0007669"/>
    <property type="project" value="TreeGrafter"/>
</dbReference>
<gene>
    <name evidence="1" type="ORF">F8388_024602</name>
</gene>